<dbReference type="InterPro" id="IPR057192">
    <property type="entry name" value="DUF7870"/>
</dbReference>
<evidence type="ECO:0000256" key="1">
    <source>
        <dbReference type="SAM" id="MobiDB-lite"/>
    </source>
</evidence>
<organism evidence="4 5">
    <name type="scientific">Crotalaria pallida</name>
    <name type="common">Smooth rattlebox</name>
    <name type="synonym">Crotalaria striata</name>
    <dbReference type="NCBI Taxonomy" id="3830"/>
    <lineage>
        <taxon>Eukaryota</taxon>
        <taxon>Viridiplantae</taxon>
        <taxon>Streptophyta</taxon>
        <taxon>Embryophyta</taxon>
        <taxon>Tracheophyta</taxon>
        <taxon>Spermatophyta</taxon>
        <taxon>Magnoliopsida</taxon>
        <taxon>eudicotyledons</taxon>
        <taxon>Gunneridae</taxon>
        <taxon>Pentapetalae</taxon>
        <taxon>rosids</taxon>
        <taxon>fabids</taxon>
        <taxon>Fabales</taxon>
        <taxon>Fabaceae</taxon>
        <taxon>Papilionoideae</taxon>
        <taxon>50 kb inversion clade</taxon>
        <taxon>genistoids sensu lato</taxon>
        <taxon>core genistoids</taxon>
        <taxon>Crotalarieae</taxon>
        <taxon>Crotalaria</taxon>
    </lineage>
</organism>
<evidence type="ECO:0000313" key="4">
    <source>
        <dbReference type="EMBL" id="KAK7246713.1"/>
    </source>
</evidence>
<evidence type="ECO:0000313" key="5">
    <source>
        <dbReference type="Proteomes" id="UP001372338"/>
    </source>
</evidence>
<keyword evidence="2" id="KW-0472">Membrane</keyword>
<feature type="compositionally biased region" description="Gly residues" evidence="1">
    <location>
        <begin position="1"/>
        <end position="10"/>
    </location>
</feature>
<evidence type="ECO:0000259" key="3">
    <source>
        <dbReference type="Pfam" id="PF25276"/>
    </source>
</evidence>
<dbReference type="EMBL" id="JAYWIO010000008">
    <property type="protein sequence ID" value="KAK7246713.1"/>
    <property type="molecule type" value="Genomic_DNA"/>
</dbReference>
<accession>A0AAN9E8B5</accession>
<sequence>MGGGRFGGVGGRRRRGGGRKRGRWWQHGHGVFSYSSSARSNLMNPNYNRNWVVVVLKLTCFKLYTVFTIILTIHHLGRVHFWPIVSILLELGRGYNNKAKQGSNKMKKHASIALNLGTVFVIRIPDAQVLRILSRSLFLAMVIASLPFLGTILKGFKSSSRLSVSKFGTNFGYVNAGLLNSIIRDLAHEGLFKKDDKALIVTNGFGSVASFNNNEADLVMDSDLEMKKLFPDESYDFVFSSSNEDIGFVDRVLKIDGIVALPLGNKPSNTGFREQSNYRVAYLRRYDSNSIIVALKKTSFAYKLVDPSPKRKLLKWTNEAKTVALKGLEDVFLEPPSKSFAKSKAYLKKIKFLSNLLGDPLEGYDRRLFISVGLPEENKGVIQWFQQNYPKKNTEFETHSLLDVAPEERHVSHTDVSDWLSKHVKEEEYVVMKAEAEVVEELIKKRTINLVDELFLECKNEWWQTGKKRKRSGRAYWECLALYGMLRDEGVAVHQWWG</sequence>
<gene>
    <name evidence="4" type="ORF">RIF29_41583</name>
</gene>
<dbReference type="Proteomes" id="UP001372338">
    <property type="component" value="Unassembled WGS sequence"/>
</dbReference>
<feature type="domain" description="DUF7870" evidence="3">
    <location>
        <begin position="325"/>
        <end position="497"/>
    </location>
</feature>
<dbReference type="Pfam" id="PF25276">
    <property type="entry name" value="DUF7870"/>
    <property type="match status" value="1"/>
</dbReference>
<feature type="region of interest" description="Disordered" evidence="1">
    <location>
        <begin position="1"/>
        <end position="22"/>
    </location>
</feature>
<dbReference type="PANTHER" id="PTHR33597">
    <property type="entry name" value="OS02G0760400 PROTEIN"/>
    <property type="match status" value="1"/>
</dbReference>
<keyword evidence="2" id="KW-1133">Transmembrane helix</keyword>
<dbReference type="AlphaFoldDB" id="A0AAN9E8B5"/>
<keyword evidence="2" id="KW-0812">Transmembrane</keyword>
<reference evidence="4 5" key="1">
    <citation type="submission" date="2024-01" db="EMBL/GenBank/DDBJ databases">
        <title>The genomes of 5 underutilized Papilionoideae crops provide insights into root nodulation and disease resistanc.</title>
        <authorList>
            <person name="Yuan L."/>
        </authorList>
    </citation>
    <scope>NUCLEOTIDE SEQUENCE [LARGE SCALE GENOMIC DNA]</scope>
    <source>
        <strain evidence="4">ZHUSHIDOU_FW_LH</strain>
        <tissue evidence="4">Leaf</tissue>
    </source>
</reference>
<proteinExistence type="predicted"/>
<comment type="caution">
    <text evidence="4">The sequence shown here is derived from an EMBL/GenBank/DDBJ whole genome shotgun (WGS) entry which is preliminary data.</text>
</comment>
<dbReference type="PANTHER" id="PTHR33597:SF22">
    <property type="entry name" value="PROTEIN, PUTATIVE-RELATED"/>
    <property type="match status" value="1"/>
</dbReference>
<protein>
    <recommendedName>
        <fullName evidence="3">DUF7870 domain-containing protein</fullName>
    </recommendedName>
</protein>
<evidence type="ECO:0000256" key="2">
    <source>
        <dbReference type="SAM" id="Phobius"/>
    </source>
</evidence>
<feature type="transmembrane region" description="Helical" evidence="2">
    <location>
        <begin position="51"/>
        <end position="73"/>
    </location>
</feature>
<name>A0AAN9E8B5_CROPI</name>
<keyword evidence="5" id="KW-1185">Reference proteome</keyword>
<feature type="compositionally biased region" description="Basic residues" evidence="1">
    <location>
        <begin position="11"/>
        <end position="22"/>
    </location>
</feature>